<dbReference type="GO" id="GO:0055085">
    <property type="term" value="P:transmembrane transport"/>
    <property type="evidence" value="ECO:0007669"/>
    <property type="project" value="InterPro"/>
</dbReference>
<gene>
    <name evidence="2" type="ORF">GWR21_18560</name>
</gene>
<sequence>MSIGKYPFLLFFFCCALRLHLKAQHSETLFDSRLKMFVYDFVEKPPTFPGGEEALAKYLSKTLRYPKGDDYYQGTIQLSFVIDTAGNVIDKCILDKAESAYSPLDKEGIRVLDIMPKWIPGKHNGRKVAVRYHVPLRVCLQE</sequence>
<organism evidence="2 3">
    <name type="scientific">Chitinophaga agri</name>
    <dbReference type="NCBI Taxonomy" id="2703787"/>
    <lineage>
        <taxon>Bacteria</taxon>
        <taxon>Pseudomonadati</taxon>
        <taxon>Bacteroidota</taxon>
        <taxon>Chitinophagia</taxon>
        <taxon>Chitinophagales</taxon>
        <taxon>Chitinophagaceae</taxon>
        <taxon>Chitinophaga</taxon>
    </lineage>
</organism>
<dbReference type="Gene3D" id="3.30.1150.10">
    <property type="match status" value="1"/>
</dbReference>
<accession>A0A6B9ZKB8</accession>
<keyword evidence="3" id="KW-1185">Reference proteome</keyword>
<evidence type="ECO:0000313" key="3">
    <source>
        <dbReference type="Proteomes" id="UP000476411"/>
    </source>
</evidence>
<dbReference type="GO" id="GO:0098797">
    <property type="term" value="C:plasma membrane protein complex"/>
    <property type="evidence" value="ECO:0007669"/>
    <property type="project" value="TreeGrafter"/>
</dbReference>
<proteinExistence type="predicted"/>
<dbReference type="AlphaFoldDB" id="A0A6B9ZKB8"/>
<evidence type="ECO:0000313" key="2">
    <source>
        <dbReference type="EMBL" id="QHS61525.1"/>
    </source>
</evidence>
<reference evidence="2 3" key="1">
    <citation type="submission" date="2020-01" db="EMBL/GenBank/DDBJ databases">
        <title>Complete genome sequence of Chitinophaga sp. H33E-04 isolated from quinoa roots.</title>
        <authorList>
            <person name="Weon H.-Y."/>
            <person name="Lee S.A."/>
        </authorList>
    </citation>
    <scope>NUCLEOTIDE SEQUENCE [LARGE SCALE GENOMIC DNA]</scope>
    <source>
        <strain evidence="2 3">H33E-04</strain>
    </source>
</reference>
<dbReference type="PANTHER" id="PTHR33446">
    <property type="entry name" value="PROTEIN TONB-RELATED"/>
    <property type="match status" value="1"/>
</dbReference>
<dbReference type="EMBL" id="CP048113">
    <property type="protein sequence ID" value="QHS61525.1"/>
    <property type="molecule type" value="Genomic_DNA"/>
</dbReference>
<evidence type="ECO:0000259" key="1">
    <source>
        <dbReference type="Pfam" id="PF03544"/>
    </source>
</evidence>
<protein>
    <recommendedName>
        <fullName evidence="1">TonB C-terminal domain-containing protein</fullName>
    </recommendedName>
</protein>
<dbReference type="KEGG" id="chih:GWR21_18560"/>
<dbReference type="InterPro" id="IPR051045">
    <property type="entry name" value="TonB-dependent_transducer"/>
</dbReference>
<dbReference type="RefSeq" id="WP_162333194.1">
    <property type="nucleotide sequence ID" value="NZ_CP048113.1"/>
</dbReference>
<dbReference type="SUPFAM" id="SSF74653">
    <property type="entry name" value="TolA/TonB C-terminal domain"/>
    <property type="match status" value="1"/>
</dbReference>
<dbReference type="Proteomes" id="UP000476411">
    <property type="component" value="Chromosome"/>
</dbReference>
<feature type="domain" description="TonB C-terminal" evidence="1">
    <location>
        <begin position="72"/>
        <end position="136"/>
    </location>
</feature>
<dbReference type="GO" id="GO:0031992">
    <property type="term" value="F:energy transducer activity"/>
    <property type="evidence" value="ECO:0007669"/>
    <property type="project" value="TreeGrafter"/>
</dbReference>
<name>A0A6B9ZKB8_9BACT</name>
<dbReference type="Pfam" id="PF03544">
    <property type="entry name" value="TonB_C"/>
    <property type="match status" value="1"/>
</dbReference>
<dbReference type="InterPro" id="IPR037682">
    <property type="entry name" value="TonB_C"/>
</dbReference>
<dbReference type="PANTHER" id="PTHR33446:SF2">
    <property type="entry name" value="PROTEIN TONB"/>
    <property type="match status" value="1"/>
</dbReference>